<comment type="caution">
    <text evidence="1">The sequence shown here is derived from an EMBL/GenBank/DDBJ whole genome shotgun (WGS) entry which is preliminary data.</text>
</comment>
<sequence length="381" mass="40195">MERDFLGLSSTEPTVVKEEITSDVCKDPGFTKGSIVQWPFSNKVSAVPHVVSFKASQDDKTKMMVSDSLTSAGFMAISSPDAYDASQKRSASELQKSFNHDGQGGFHFSLTPYPVQHDVHSVNRPRDVKMFSVSNQAISLSMGHPLMNNHFATVGQNMAGNHVKPQILGGLPVAAPHSVLPAIGSVLKMSETCVKPAAPAQLTIFYGGTVSVFDDITPEKAQAIMLLAGNGVSAVSNMAQPKVQVPYLKLTSVEGMPVNQPINAPPCSGLASPLSVSSHTGAQSGTGSTSTEEFLVAKTTGVPTTPVSKSDPPKVLNASTMLPSAVPQARKASLARFLEKRKERVMSAAPYNLNKTSEECGTAEYNGANYSASTPISANAL</sequence>
<proteinExistence type="predicted"/>
<reference evidence="1 2" key="1">
    <citation type="journal article" date="2022" name="DNA Res.">
        <title>Chromosomal-level genome assembly of the orchid tree Bauhinia variegata (Leguminosae; Cercidoideae) supports the allotetraploid origin hypothesis of Bauhinia.</title>
        <authorList>
            <person name="Zhong Y."/>
            <person name="Chen Y."/>
            <person name="Zheng D."/>
            <person name="Pang J."/>
            <person name="Liu Y."/>
            <person name="Luo S."/>
            <person name="Meng S."/>
            <person name="Qian L."/>
            <person name="Wei D."/>
            <person name="Dai S."/>
            <person name="Zhou R."/>
        </authorList>
    </citation>
    <scope>NUCLEOTIDE SEQUENCE [LARGE SCALE GENOMIC DNA]</scope>
    <source>
        <strain evidence="1">BV-YZ2020</strain>
    </source>
</reference>
<evidence type="ECO:0000313" key="1">
    <source>
        <dbReference type="EMBL" id="KAI4313738.1"/>
    </source>
</evidence>
<accession>A0ACB9LR71</accession>
<protein>
    <submittedName>
        <fullName evidence="1">Uncharacterized protein</fullName>
    </submittedName>
</protein>
<dbReference type="Proteomes" id="UP000828941">
    <property type="component" value="Chromosome 11"/>
</dbReference>
<evidence type="ECO:0000313" key="2">
    <source>
        <dbReference type="Proteomes" id="UP000828941"/>
    </source>
</evidence>
<name>A0ACB9LR71_BAUVA</name>
<dbReference type="EMBL" id="CM039436">
    <property type="protein sequence ID" value="KAI4313738.1"/>
    <property type="molecule type" value="Genomic_DNA"/>
</dbReference>
<keyword evidence="2" id="KW-1185">Reference proteome</keyword>
<organism evidence="1 2">
    <name type="scientific">Bauhinia variegata</name>
    <name type="common">Purple orchid tree</name>
    <name type="synonym">Phanera variegata</name>
    <dbReference type="NCBI Taxonomy" id="167791"/>
    <lineage>
        <taxon>Eukaryota</taxon>
        <taxon>Viridiplantae</taxon>
        <taxon>Streptophyta</taxon>
        <taxon>Embryophyta</taxon>
        <taxon>Tracheophyta</taxon>
        <taxon>Spermatophyta</taxon>
        <taxon>Magnoliopsida</taxon>
        <taxon>eudicotyledons</taxon>
        <taxon>Gunneridae</taxon>
        <taxon>Pentapetalae</taxon>
        <taxon>rosids</taxon>
        <taxon>fabids</taxon>
        <taxon>Fabales</taxon>
        <taxon>Fabaceae</taxon>
        <taxon>Cercidoideae</taxon>
        <taxon>Cercideae</taxon>
        <taxon>Bauhiniinae</taxon>
        <taxon>Bauhinia</taxon>
    </lineage>
</organism>
<gene>
    <name evidence="1" type="ORF">L6164_026694</name>
</gene>